<evidence type="ECO:0000313" key="1">
    <source>
        <dbReference type="EMBL" id="TYO99678.1"/>
    </source>
</evidence>
<dbReference type="AlphaFoldDB" id="A0A5D3WNK5"/>
<sequence length="178" mass="21428">MNGKSESESLRILLGEFLQKEHIKKTLRFLSENKIYGCEKWFQIEFMRFLFENENVVSDEICKEEECDYDKRKEFDYVKQRIDLTFRIKNKQYYHAIELKHKHCFSISSIEEDLAKLDRAKPSQKEYFRKIFSVLLHPFVGDDKIKNKLRRREFADKFEFSIKIPTANLSCSVFSAEI</sequence>
<dbReference type="Proteomes" id="UP000324159">
    <property type="component" value="Unassembled WGS sequence"/>
</dbReference>
<dbReference type="RefSeq" id="WP_148894989.1">
    <property type="nucleotide sequence ID" value="NZ_VNIB01000002.1"/>
</dbReference>
<comment type="caution">
    <text evidence="1">The sequence shown here is derived from an EMBL/GenBank/DDBJ whole genome shotgun (WGS) entry which is preliminary data.</text>
</comment>
<evidence type="ECO:0000313" key="2">
    <source>
        <dbReference type="Proteomes" id="UP000324159"/>
    </source>
</evidence>
<accession>A0A5D3WNK5</accession>
<protein>
    <recommendedName>
        <fullName evidence="3">PD-(D/E)XK nuclease superfamily protein</fullName>
    </recommendedName>
</protein>
<dbReference type="EMBL" id="VNIB01000002">
    <property type="protein sequence ID" value="TYO99678.1"/>
    <property type="molecule type" value="Genomic_DNA"/>
</dbReference>
<organism evidence="1 2">
    <name type="scientific">Geothermobacter ehrlichii</name>
    <dbReference type="NCBI Taxonomy" id="213224"/>
    <lineage>
        <taxon>Bacteria</taxon>
        <taxon>Pseudomonadati</taxon>
        <taxon>Thermodesulfobacteriota</taxon>
        <taxon>Desulfuromonadia</taxon>
        <taxon>Desulfuromonadales</taxon>
        <taxon>Geothermobacteraceae</taxon>
        <taxon>Geothermobacter</taxon>
    </lineage>
</organism>
<name>A0A5D3WNK5_9BACT</name>
<keyword evidence="2" id="KW-1185">Reference proteome</keyword>
<reference evidence="1 2" key="1">
    <citation type="submission" date="2019-07" db="EMBL/GenBank/DDBJ databases">
        <title>Genomic Encyclopedia of Type Strains, Phase IV (KMG-IV): sequencing the most valuable type-strain genomes for metagenomic binning, comparative biology and taxonomic classification.</title>
        <authorList>
            <person name="Goeker M."/>
        </authorList>
    </citation>
    <scope>NUCLEOTIDE SEQUENCE [LARGE SCALE GENOMIC DNA]</scope>
    <source>
        <strain evidence="1 2">SS015</strain>
    </source>
</reference>
<evidence type="ECO:0008006" key="3">
    <source>
        <dbReference type="Google" id="ProtNLM"/>
    </source>
</evidence>
<gene>
    <name evidence="1" type="ORF">EDC39_102203</name>
</gene>
<dbReference type="OrthoDB" id="6874078at2"/>
<proteinExistence type="predicted"/>